<organism evidence="1 2">
    <name type="scientific">Polystyrenella longa</name>
    <dbReference type="NCBI Taxonomy" id="2528007"/>
    <lineage>
        <taxon>Bacteria</taxon>
        <taxon>Pseudomonadati</taxon>
        <taxon>Planctomycetota</taxon>
        <taxon>Planctomycetia</taxon>
        <taxon>Planctomycetales</taxon>
        <taxon>Planctomycetaceae</taxon>
        <taxon>Polystyrenella</taxon>
    </lineage>
</organism>
<gene>
    <name evidence="1" type="ORF">Pla110_42180</name>
</gene>
<dbReference type="RefSeq" id="WP_144998694.1">
    <property type="nucleotide sequence ID" value="NZ_CP036281.1"/>
</dbReference>
<evidence type="ECO:0000313" key="1">
    <source>
        <dbReference type="EMBL" id="QDU82461.1"/>
    </source>
</evidence>
<keyword evidence="2" id="KW-1185">Reference proteome</keyword>
<dbReference type="KEGG" id="plon:Pla110_42180"/>
<dbReference type="Proteomes" id="UP000317178">
    <property type="component" value="Chromosome"/>
</dbReference>
<sequence>MHNVKWTVTAKDQYDRLKANAKTRRTAREKKNIKKSSQDEGLFKQVAKTLALLRTNPRHPGLNTHEYDSIENPFDKKKKVFEAYVQNKTPGAYRVFWCYGPDSKELTIIAITPHP</sequence>
<dbReference type="EMBL" id="CP036281">
    <property type="protein sequence ID" value="QDU82461.1"/>
    <property type="molecule type" value="Genomic_DNA"/>
</dbReference>
<reference evidence="1 2" key="1">
    <citation type="submission" date="2019-02" db="EMBL/GenBank/DDBJ databases">
        <title>Deep-cultivation of Planctomycetes and their phenomic and genomic characterization uncovers novel biology.</title>
        <authorList>
            <person name="Wiegand S."/>
            <person name="Jogler M."/>
            <person name="Boedeker C."/>
            <person name="Pinto D."/>
            <person name="Vollmers J."/>
            <person name="Rivas-Marin E."/>
            <person name="Kohn T."/>
            <person name="Peeters S.H."/>
            <person name="Heuer A."/>
            <person name="Rast P."/>
            <person name="Oberbeckmann S."/>
            <person name="Bunk B."/>
            <person name="Jeske O."/>
            <person name="Meyerdierks A."/>
            <person name="Storesund J.E."/>
            <person name="Kallscheuer N."/>
            <person name="Luecker S."/>
            <person name="Lage O.M."/>
            <person name="Pohl T."/>
            <person name="Merkel B.J."/>
            <person name="Hornburger P."/>
            <person name="Mueller R.-W."/>
            <person name="Bruemmer F."/>
            <person name="Labrenz M."/>
            <person name="Spormann A.M."/>
            <person name="Op den Camp H."/>
            <person name="Overmann J."/>
            <person name="Amann R."/>
            <person name="Jetten M.S.M."/>
            <person name="Mascher T."/>
            <person name="Medema M.H."/>
            <person name="Devos D.P."/>
            <person name="Kaster A.-K."/>
            <person name="Ovreas L."/>
            <person name="Rohde M."/>
            <person name="Galperin M.Y."/>
            <person name="Jogler C."/>
        </authorList>
    </citation>
    <scope>NUCLEOTIDE SEQUENCE [LARGE SCALE GENOMIC DNA]</scope>
    <source>
        <strain evidence="1 2">Pla110</strain>
    </source>
</reference>
<dbReference type="AlphaFoldDB" id="A0A518CTA3"/>
<name>A0A518CTA3_9PLAN</name>
<accession>A0A518CTA3</accession>
<dbReference type="OrthoDB" id="278721at2"/>
<proteinExistence type="predicted"/>
<evidence type="ECO:0000313" key="2">
    <source>
        <dbReference type="Proteomes" id="UP000317178"/>
    </source>
</evidence>
<protein>
    <submittedName>
        <fullName evidence="1">Uncharacterized protein</fullName>
    </submittedName>
</protein>